<feature type="domain" description="F-box" evidence="2">
    <location>
        <begin position="20"/>
        <end position="59"/>
    </location>
</feature>
<feature type="domain" description="F-box/LRR-repeat protein 15-like leucin rich repeat" evidence="3">
    <location>
        <begin position="120"/>
        <end position="237"/>
    </location>
</feature>
<dbReference type="Gene3D" id="3.80.10.10">
    <property type="entry name" value="Ribonuclease Inhibitor"/>
    <property type="match status" value="2"/>
</dbReference>
<evidence type="ECO:0000313" key="4">
    <source>
        <dbReference type="EMBL" id="PWA93066.1"/>
    </source>
</evidence>
<dbReference type="PANTHER" id="PTHR13318">
    <property type="entry name" value="PARTNER OF PAIRED, ISOFORM B-RELATED"/>
    <property type="match status" value="1"/>
</dbReference>
<gene>
    <name evidence="4" type="ORF">CTI12_AA074580</name>
</gene>
<dbReference type="InterPro" id="IPR006553">
    <property type="entry name" value="Leu-rich_rpt_Cys-con_subtyp"/>
</dbReference>
<accession>A0A2U1Q4Y5</accession>
<dbReference type="CDD" id="cd22159">
    <property type="entry name" value="F-box_AtTIR1-like"/>
    <property type="match status" value="1"/>
</dbReference>
<dbReference type="InterPro" id="IPR001810">
    <property type="entry name" value="F-box_dom"/>
</dbReference>
<dbReference type="SUPFAM" id="SSF52047">
    <property type="entry name" value="RNI-like"/>
    <property type="match status" value="2"/>
</dbReference>
<evidence type="ECO:0000259" key="2">
    <source>
        <dbReference type="Pfam" id="PF00646"/>
    </source>
</evidence>
<dbReference type="STRING" id="35608.A0A2U1Q4Y5"/>
<reference evidence="4 5" key="1">
    <citation type="journal article" date="2018" name="Mol. Plant">
        <title>The genome of Artemisia annua provides insight into the evolution of Asteraceae family and artemisinin biosynthesis.</title>
        <authorList>
            <person name="Shen Q."/>
            <person name="Zhang L."/>
            <person name="Liao Z."/>
            <person name="Wang S."/>
            <person name="Yan T."/>
            <person name="Shi P."/>
            <person name="Liu M."/>
            <person name="Fu X."/>
            <person name="Pan Q."/>
            <person name="Wang Y."/>
            <person name="Lv Z."/>
            <person name="Lu X."/>
            <person name="Zhang F."/>
            <person name="Jiang W."/>
            <person name="Ma Y."/>
            <person name="Chen M."/>
            <person name="Hao X."/>
            <person name="Li L."/>
            <person name="Tang Y."/>
            <person name="Lv G."/>
            <person name="Zhou Y."/>
            <person name="Sun X."/>
            <person name="Brodelius P.E."/>
            <person name="Rose J.K.C."/>
            <person name="Tang K."/>
        </authorList>
    </citation>
    <scope>NUCLEOTIDE SEQUENCE [LARGE SCALE GENOMIC DNA]</scope>
    <source>
        <strain evidence="5">cv. Huhao1</strain>
        <tissue evidence="4">Leaf</tissue>
    </source>
</reference>
<feature type="region of interest" description="Disordered" evidence="1">
    <location>
        <begin position="67"/>
        <end position="86"/>
    </location>
</feature>
<dbReference type="OrthoDB" id="550575at2759"/>
<dbReference type="Proteomes" id="UP000245207">
    <property type="component" value="Unassembled WGS sequence"/>
</dbReference>
<dbReference type="AlphaFoldDB" id="A0A2U1Q4Y5"/>
<organism evidence="4 5">
    <name type="scientific">Artemisia annua</name>
    <name type="common">Sweet wormwood</name>
    <dbReference type="NCBI Taxonomy" id="35608"/>
    <lineage>
        <taxon>Eukaryota</taxon>
        <taxon>Viridiplantae</taxon>
        <taxon>Streptophyta</taxon>
        <taxon>Embryophyta</taxon>
        <taxon>Tracheophyta</taxon>
        <taxon>Spermatophyta</taxon>
        <taxon>Magnoliopsida</taxon>
        <taxon>eudicotyledons</taxon>
        <taxon>Gunneridae</taxon>
        <taxon>Pentapetalae</taxon>
        <taxon>asterids</taxon>
        <taxon>campanulids</taxon>
        <taxon>Asterales</taxon>
        <taxon>Asteraceae</taxon>
        <taxon>Asteroideae</taxon>
        <taxon>Anthemideae</taxon>
        <taxon>Artemisiinae</taxon>
        <taxon>Artemisia</taxon>
    </lineage>
</organism>
<dbReference type="EMBL" id="PKPP01000413">
    <property type="protein sequence ID" value="PWA93066.1"/>
    <property type="molecule type" value="Genomic_DNA"/>
</dbReference>
<dbReference type="PANTHER" id="PTHR13318:SF247">
    <property type="entry name" value="GH16156P"/>
    <property type="match status" value="1"/>
</dbReference>
<dbReference type="InterPro" id="IPR032675">
    <property type="entry name" value="LRR_dom_sf"/>
</dbReference>
<dbReference type="SMART" id="SM00367">
    <property type="entry name" value="LRR_CC"/>
    <property type="match status" value="5"/>
</dbReference>
<dbReference type="Pfam" id="PF00646">
    <property type="entry name" value="F-box"/>
    <property type="match status" value="1"/>
</dbReference>
<evidence type="ECO:0000256" key="1">
    <source>
        <dbReference type="SAM" id="MobiDB-lite"/>
    </source>
</evidence>
<comment type="caution">
    <text evidence="4">The sequence shown here is derived from an EMBL/GenBank/DDBJ whole genome shotgun (WGS) entry which is preliminary data.</text>
</comment>
<dbReference type="Pfam" id="PF25372">
    <property type="entry name" value="DUF7885"/>
    <property type="match status" value="1"/>
</dbReference>
<keyword evidence="5" id="KW-1185">Reference proteome</keyword>
<dbReference type="InterPro" id="IPR057207">
    <property type="entry name" value="FBXL15_LRR"/>
</dbReference>
<evidence type="ECO:0008006" key="6">
    <source>
        <dbReference type="Google" id="ProtNLM"/>
    </source>
</evidence>
<dbReference type="GO" id="GO:0019005">
    <property type="term" value="C:SCF ubiquitin ligase complex"/>
    <property type="evidence" value="ECO:0007669"/>
    <property type="project" value="TreeGrafter"/>
</dbReference>
<evidence type="ECO:0000313" key="5">
    <source>
        <dbReference type="Proteomes" id="UP000245207"/>
    </source>
</evidence>
<sequence>MGAYVTDKNNRIHCIPQPGLPDDCLKLIFDKLNEKEDRDSFGLTCHNFLDIQNSCRNKHLDFKSSYSKNDCENHHDSPTRCRSKKNHDSPIQLINRFHHLNFSLPLTSCDELLRLFHRFNHIESLSLTNGDRLFDSSIKKLQIYLCRLHSLDLSGCSYLTDKGLTTAASSCPLLSVIRLRDCNSITDKGLKFLTKFCKYLKQVDLSGCSNITDTGIGYINQNCRQLRALRISGCLKILGVGFLGFSRSLVSLEAERCMLDSAGLLQYYVELESKWNLSSCEKIGISGWTTIGLYCQNLETIHVNQEFNMLNDKLVDANLIALSHCRRLSVIYMPIWWCGQQRSPREIRDVMSKDVKIIEYKKQCPTNSRSISIKILKIGGRYIDVHSDTIMNIAKGCPLLQEWNLSSCEKIDISGWKSIGLYCQNLKTIHVNFHERFNMFNNELMDARLIALSHCRRLAVIYMPIWWSGRKCSPHEIRELEFTI</sequence>
<protein>
    <recommendedName>
        <fullName evidence="6">Leucine-rich repeat domain, L domain-like protein</fullName>
    </recommendedName>
</protein>
<evidence type="ECO:0000259" key="3">
    <source>
        <dbReference type="Pfam" id="PF25372"/>
    </source>
</evidence>
<dbReference type="GO" id="GO:0031146">
    <property type="term" value="P:SCF-dependent proteasomal ubiquitin-dependent protein catabolic process"/>
    <property type="evidence" value="ECO:0007669"/>
    <property type="project" value="TreeGrafter"/>
</dbReference>
<proteinExistence type="predicted"/>
<feature type="compositionally biased region" description="Basic and acidic residues" evidence="1">
    <location>
        <begin position="69"/>
        <end position="79"/>
    </location>
</feature>
<name>A0A2U1Q4Y5_ARTAN</name>